<evidence type="ECO:0000256" key="6">
    <source>
        <dbReference type="ARBA" id="ARBA00022454"/>
    </source>
</evidence>
<dbReference type="SUPFAM" id="SSF47113">
    <property type="entry name" value="Histone-fold"/>
    <property type="match status" value="1"/>
</dbReference>
<evidence type="ECO:0000259" key="13">
    <source>
        <dbReference type="Pfam" id="PF00125"/>
    </source>
</evidence>
<dbReference type="Pfam" id="PF00125">
    <property type="entry name" value="Histone"/>
    <property type="match status" value="1"/>
</dbReference>
<keyword evidence="8" id="KW-0007">Acetylation</keyword>
<evidence type="ECO:0000256" key="2">
    <source>
        <dbReference type="ARBA" id="ARBA00004123"/>
    </source>
</evidence>
<dbReference type="CDD" id="cd22911">
    <property type="entry name" value="HFD_H3"/>
    <property type="match status" value="1"/>
</dbReference>
<evidence type="ECO:0000256" key="1">
    <source>
        <dbReference type="ARBA" id="ARBA00002001"/>
    </source>
</evidence>
<dbReference type="EMBL" id="JAPDMQ010000200">
    <property type="protein sequence ID" value="KAK0530937.1"/>
    <property type="molecule type" value="Genomic_DNA"/>
</dbReference>
<dbReference type="PRINTS" id="PR00622">
    <property type="entry name" value="HISTONEH3"/>
</dbReference>
<gene>
    <name evidence="14" type="primary">H3F3C_1</name>
    <name evidence="14" type="ORF">OC842_003772</name>
</gene>
<comment type="caution">
    <text evidence="14">The sequence shown here is derived from an EMBL/GenBank/DDBJ whole genome shotgun (WGS) entry which is preliminary data.</text>
</comment>
<keyword evidence="10" id="KW-0539">Nucleus</keyword>
<keyword evidence="6" id="KW-0158">Chromosome</keyword>
<comment type="function">
    <text evidence="1">Core component of nucleosome. Nucleosomes wrap and compact DNA into chromatin, limiting DNA accessibility to the cellular machineries which require DNA as a template. Histones thereby play a central role in transcription regulation, DNA repair, DNA replication and chromosomal stability. DNA accessibility is regulated via a complex set of post-translational modifications of histones, also called histone code, and nucleosome remodeling.</text>
</comment>
<keyword evidence="15" id="KW-1185">Reference proteome</keyword>
<keyword evidence="7" id="KW-0488">Methylation</keyword>
<evidence type="ECO:0000256" key="8">
    <source>
        <dbReference type="ARBA" id="ARBA00022990"/>
    </source>
</evidence>
<dbReference type="PANTHER" id="PTHR11426">
    <property type="entry name" value="HISTONE H3"/>
    <property type="match status" value="1"/>
</dbReference>
<dbReference type="Proteomes" id="UP001176521">
    <property type="component" value="Unassembled WGS sequence"/>
</dbReference>
<evidence type="ECO:0000256" key="5">
    <source>
        <dbReference type="ARBA" id="ARBA00011538"/>
    </source>
</evidence>
<feature type="region of interest" description="Disordered" evidence="12">
    <location>
        <begin position="318"/>
        <end position="339"/>
    </location>
</feature>
<dbReference type="AlphaFoldDB" id="A0AAN6GB59"/>
<dbReference type="FunFam" id="1.10.20.10:FF:000096">
    <property type="entry name" value="Histone H3"/>
    <property type="match status" value="1"/>
</dbReference>
<evidence type="ECO:0000313" key="14">
    <source>
        <dbReference type="EMBL" id="KAK0530937.1"/>
    </source>
</evidence>
<dbReference type="GO" id="GO:0003677">
    <property type="term" value="F:DNA binding"/>
    <property type="evidence" value="ECO:0007669"/>
    <property type="project" value="UniProtKB-KW"/>
</dbReference>
<evidence type="ECO:0000256" key="4">
    <source>
        <dbReference type="ARBA" id="ARBA00010343"/>
    </source>
</evidence>
<dbReference type="InterPro" id="IPR000164">
    <property type="entry name" value="Histone_H3/CENP-A"/>
</dbReference>
<feature type="region of interest" description="Disordered" evidence="12">
    <location>
        <begin position="1"/>
        <end position="21"/>
    </location>
</feature>
<dbReference type="GO" id="GO:0000786">
    <property type="term" value="C:nucleosome"/>
    <property type="evidence" value="ECO:0007669"/>
    <property type="project" value="UniProtKB-KW"/>
</dbReference>
<dbReference type="GO" id="GO:0005634">
    <property type="term" value="C:nucleus"/>
    <property type="evidence" value="ECO:0007669"/>
    <property type="project" value="UniProtKB-SubCell"/>
</dbReference>
<evidence type="ECO:0000256" key="10">
    <source>
        <dbReference type="ARBA" id="ARBA00023242"/>
    </source>
</evidence>
<comment type="subunit">
    <text evidence="5">The nucleosome is a histone octamer containing two molecules each of H2A, H2B, H3 and H4 assembled in one H3-H4 heterotetramer and two H2A-H2B heterodimers. The octamer wraps approximately 147 bp of DNA.</text>
</comment>
<dbReference type="SMART" id="SM00428">
    <property type="entry name" value="H3"/>
    <property type="match status" value="1"/>
</dbReference>
<reference evidence="14" key="1">
    <citation type="journal article" date="2023" name="PhytoFront">
        <title>Draft Genome Resources of Seven Strains of Tilletia horrida, Causal Agent of Kernel Smut of Rice.</title>
        <authorList>
            <person name="Khanal S."/>
            <person name="Antony Babu S."/>
            <person name="Zhou X.G."/>
        </authorList>
    </citation>
    <scope>NUCLEOTIDE SEQUENCE</scope>
    <source>
        <strain evidence="14">TX3</strain>
    </source>
</reference>
<dbReference type="Gene3D" id="1.10.20.10">
    <property type="entry name" value="Histone, subunit A"/>
    <property type="match status" value="1"/>
</dbReference>
<evidence type="ECO:0000256" key="11">
    <source>
        <dbReference type="ARBA" id="ARBA00023269"/>
    </source>
</evidence>
<name>A0AAN6GB59_9BASI</name>
<evidence type="ECO:0000256" key="3">
    <source>
        <dbReference type="ARBA" id="ARBA00004286"/>
    </source>
</evidence>
<feature type="domain" description="Core Histone H2A/H2B/H3" evidence="13">
    <location>
        <begin position="427"/>
        <end position="513"/>
    </location>
</feature>
<evidence type="ECO:0000256" key="12">
    <source>
        <dbReference type="SAM" id="MobiDB-lite"/>
    </source>
</evidence>
<dbReference type="InterPro" id="IPR009072">
    <property type="entry name" value="Histone-fold"/>
</dbReference>
<dbReference type="GO" id="GO:0030527">
    <property type="term" value="F:structural constituent of chromatin"/>
    <property type="evidence" value="ECO:0007669"/>
    <property type="project" value="InterPro"/>
</dbReference>
<protein>
    <submittedName>
        <fullName evidence="14">Histone cluster 1</fullName>
    </submittedName>
</protein>
<comment type="similarity">
    <text evidence="4">Belongs to the histone H3 family.</text>
</comment>
<feature type="region of interest" description="Disordered" evidence="12">
    <location>
        <begin position="222"/>
        <end position="249"/>
    </location>
</feature>
<feature type="region of interest" description="Disordered" evidence="12">
    <location>
        <begin position="352"/>
        <end position="413"/>
    </location>
</feature>
<evidence type="ECO:0000256" key="7">
    <source>
        <dbReference type="ARBA" id="ARBA00022481"/>
    </source>
</evidence>
<comment type="subcellular location">
    <subcellularLocation>
        <location evidence="3">Chromosome</location>
    </subcellularLocation>
    <subcellularLocation>
        <location evidence="2">Nucleus</location>
    </subcellularLocation>
</comment>
<proteinExistence type="inferred from homology"/>
<dbReference type="InterPro" id="IPR007125">
    <property type="entry name" value="H2A/H2B/H3"/>
</dbReference>
<feature type="compositionally biased region" description="Polar residues" evidence="12">
    <location>
        <begin position="232"/>
        <end position="241"/>
    </location>
</feature>
<dbReference type="GO" id="GO:0046982">
    <property type="term" value="F:protein heterodimerization activity"/>
    <property type="evidence" value="ECO:0007669"/>
    <property type="project" value="InterPro"/>
</dbReference>
<keyword evidence="11" id="KW-0544">Nucleosome core</keyword>
<accession>A0AAN6GB59</accession>
<keyword evidence="9" id="KW-0238">DNA-binding</keyword>
<organism evidence="14 15">
    <name type="scientific">Tilletia horrida</name>
    <dbReference type="NCBI Taxonomy" id="155126"/>
    <lineage>
        <taxon>Eukaryota</taxon>
        <taxon>Fungi</taxon>
        <taxon>Dikarya</taxon>
        <taxon>Basidiomycota</taxon>
        <taxon>Ustilaginomycotina</taxon>
        <taxon>Exobasidiomycetes</taxon>
        <taxon>Tilletiales</taxon>
        <taxon>Tilletiaceae</taxon>
        <taxon>Tilletia</taxon>
    </lineage>
</organism>
<sequence>MDPLGTDSAGDSLTAAPSQAGMPDVSTVMAAMQEHMLTWQQHYEPTASQDCIDMLDERVRGPVYSAYVAVCATVTTGEKPDFNAIKLKYLNHAPGQVGQKILDEFGKFFSDVAFARAMDALASPAALAPASVLGNSTRDNLDVLANTASVRSKSGEDVPSAAPGAAGTWPATISRPALKAVAAARLGHTQRWVYNGVFRWANGAISGLPLREEDVLAEAHRAGLDRPAPGQRGTTPSISTVKTKRATKGKTITHATRPERLKHLREQWVCSLCPSIVRNEKVGVTSNLAKHYRECHKDVGDSDLIDDDGEDARNTISASSIASLPNPSLPGPQAQLRGPRCAMARPGTMARTKTFPQKHVPTSNNAPAPEIVAGSQAPETSARQCRPKQTARMSTGGRAPRKQLATKAARKSVPAVGGVKRPFKWLPGTCALREIRRYQNSTDLLIRKLSFQRVLKDVTFAFHPAMRIQSTAIQAIQEATEQFIVELFKDACDAAVHARRQTVMVRDMALVRRMRGDTASTSLL</sequence>
<evidence type="ECO:0000256" key="9">
    <source>
        <dbReference type="ARBA" id="ARBA00023125"/>
    </source>
</evidence>
<evidence type="ECO:0000313" key="15">
    <source>
        <dbReference type="Proteomes" id="UP001176521"/>
    </source>
</evidence>